<evidence type="ECO:0000256" key="1">
    <source>
        <dbReference type="ARBA" id="ARBA00006987"/>
    </source>
</evidence>
<comment type="caution">
    <text evidence="3">The sequence shown here is derived from an EMBL/GenBank/DDBJ whole genome shotgun (WGS) entry which is preliminary data.</text>
</comment>
<dbReference type="PROSITE" id="PS51318">
    <property type="entry name" value="TAT"/>
    <property type="match status" value="1"/>
</dbReference>
<dbReference type="RefSeq" id="WP_290316705.1">
    <property type="nucleotide sequence ID" value="NZ_JAUFPN010000125.1"/>
</dbReference>
<dbReference type="PANTHER" id="PTHR42928">
    <property type="entry name" value="TRICARBOXYLATE-BINDING PROTEIN"/>
    <property type="match status" value="1"/>
</dbReference>
<organism evidence="3 4">
    <name type="scientific">Paeniroseomonas aquatica</name>
    <dbReference type="NCBI Taxonomy" id="373043"/>
    <lineage>
        <taxon>Bacteria</taxon>
        <taxon>Pseudomonadati</taxon>
        <taxon>Pseudomonadota</taxon>
        <taxon>Alphaproteobacteria</taxon>
        <taxon>Acetobacterales</taxon>
        <taxon>Acetobacteraceae</taxon>
        <taxon>Paeniroseomonas</taxon>
    </lineage>
</organism>
<dbReference type="SUPFAM" id="SSF53850">
    <property type="entry name" value="Periplasmic binding protein-like II"/>
    <property type="match status" value="1"/>
</dbReference>
<name>A0ABT8A534_9PROT</name>
<dbReference type="Gene3D" id="3.40.190.150">
    <property type="entry name" value="Bordetella uptake gene, domain 1"/>
    <property type="match status" value="1"/>
</dbReference>
<keyword evidence="4" id="KW-1185">Reference proteome</keyword>
<dbReference type="InterPro" id="IPR042100">
    <property type="entry name" value="Bug_dom1"/>
</dbReference>
<comment type="similarity">
    <text evidence="1">Belongs to the UPF0065 (bug) family.</text>
</comment>
<proteinExistence type="inferred from homology"/>
<dbReference type="InterPro" id="IPR005064">
    <property type="entry name" value="BUG"/>
</dbReference>
<evidence type="ECO:0000313" key="3">
    <source>
        <dbReference type="EMBL" id="MDN3564893.1"/>
    </source>
</evidence>
<feature type="chain" id="PRO_5047099331" evidence="2">
    <location>
        <begin position="27"/>
        <end position="329"/>
    </location>
</feature>
<keyword evidence="2" id="KW-0732">Signal</keyword>
<dbReference type="InterPro" id="IPR006311">
    <property type="entry name" value="TAT_signal"/>
</dbReference>
<dbReference type="PANTHER" id="PTHR42928:SF5">
    <property type="entry name" value="BLR1237 PROTEIN"/>
    <property type="match status" value="1"/>
</dbReference>
<dbReference type="PIRSF" id="PIRSF017082">
    <property type="entry name" value="YflP"/>
    <property type="match status" value="1"/>
</dbReference>
<reference evidence="4" key="1">
    <citation type="journal article" date="2019" name="Int. J. Syst. Evol. Microbiol.">
        <title>The Global Catalogue of Microorganisms (GCM) 10K type strain sequencing project: providing services to taxonomists for standard genome sequencing and annotation.</title>
        <authorList>
            <consortium name="The Broad Institute Genomics Platform"/>
            <consortium name="The Broad Institute Genome Sequencing Center for Infectious Disease"/>
            <person name="Wu L."/>
            <person name="Ma J."/>
        </authorList>
    </citation>
    <scope>NUCLEOTIDE SEQUENCE [LARGE SCALE GENOMIC DNA]</scope>
    <source>
        <strain evidence="4">CECT 7131</strain>
    </source>
</reference>
<accession>A0ABT8A534</accession>
<dbReference type="EMBL" id="JAUFPN010000125">
    <property type="protein sequence ID" value="MDN3564893.1"/>
    <property type="molecule type" value="Genomic_DNA"/>
</dbReference>
<dbReference type="Proteomes" id="UP001529369">
    <property type="component" value="Unassembled WGS sequence"/>
</dbReference>
<evidence type="ECO:0000313" key="4">
    <source>
        <dbReference type="Proteomes" id="UP001529369"/>
    </source>
</evidence>
<sequence>MRSIDLLLGRRRLLATAALAPAGAAAQDGGAWPNRPVRAVVPYPPGGPNDIIARLYAQALGPILGQTVLVENRAGGSGVSGTDFVVKSPADGYVFGIIDGGSLTILPHTQPRMPYRVPEEVTPLSVVTRVPEALVAHPGLGVTTMPALLDLARRQPGRLNIGTAGAAGISHLTALLFRAQTGAAVEVVPYRGAAPAVTDLIAGQIQLLFADLPPLLPHIRAGAMTPLALAARQRSPALPEVPTTGEVGFPKLLAENWYCAVAPRGLPPPIAARLSAALKDASEAPGVRRELASQGAEAAWTSPEAMLALMREDSENWRQIVLASGVRSE</sequence>
<feature type="signal peptide" evidence="2">
    <location>
        <begin position="1"/>
        <end position="26"/>
    </location>
</feature>
<dbReference type="Gene3D" id="3.40.190.10">
    <property type="entry name" value="Periplasmic binding protein-like II"/>
    <property type="match status" value="1"/>
</dbReference>
<protein>
    <submittedName>
        <fullName evidence="3">Tripartite tricarboxylate transporter substrate-binding protein</fullName>
    </submittedName>
</protein>
<evidence type="ECO:0000256" key="2">
    <source>
        <dbReference type="SAM" id="SignalP"/>
    </source>
</evidence>
<dbReference type="Pfam" id="PF03401">
    <property type="entry name" value="TctC"/>
    <property type="match status" value="1"/>
</dbReference>
<gene>
    <name evidence="3" type="ORF">QWZ14_11020</name>
</gene>